<keyword evidence="6 10" id="KW-0418">Kinase</keyword>
<proteinExistence type="predicted"/>
<keyword evidence="3" id="KW-0597">Phosphoprotein</keyword>
<evidence type="ECO:0000256" key="6">
    <source>
        <dbReference type="ARBA" id="ARBA00022777"/>
    </source>
</evidence>
<feature type="transmembrane region" description="Helical" evidence="8">
    <location>
        <begin position="283"/>
        <end position="302"/>
    </location>
</feature>
<evidence type="ECO:0000256" key="3">
    <source>
        <dbReference type="ARBA" id="ARBA00022553"/>
    </source>
</evidence>
<keyword evidence="8" id="KW-0812">Transmembrane</keyword>
<evidence type="ECO:0000256" key="8">
    <source>
        <dbReference type="SAM" id="Phobius"/>
    </source>
</evidence>
<evidence type="ECO:0000256" key="2">
    <source>
        <dbReference type="ARBA" id="ARBA00012438"/>
    </source>
</evidence>
<dbReference type="SMART" id="SM00911">
    <property type="entry name" value="HWE_HK"/>
    <property type="match status" value="1"/>
</dbReference>
<reference evidence="10 11" key="1">
    <citation type="submission" date="2020-04" db="EMBL/GenBank/DDBJ databases">
        <title>Rhizobium sp. S-51 isolated from soil.</title>
        <authorList>
            <person name="Dahal R.H."/>
        </authorList>
    </citation>
    <scope>NUCLEOTIDE SEQUENCE [LARGE SCALE GENOMIC DNA]</scope>
    <source>
        <strain evidence="10 11">S-51</strain>
    </source>
</reference>
<evidence type="ECO:0000256" key="7">
    <source>
        <dbReference type="ARBA" id="ARBA00022840"/>
    </source>
</evidence>
<dbReference type="PANTHER" id="PTHR41523">
    <property type="entry name" value="TWO-COMPONENT SYSTEM SENSOR PROTEIN"/>
    <property type="match status" value="1"/>
</dbReference>
<dbReference type="GO" id="GO:0005524">
    <property type="term" value="F:ATP binding"/>
    <property type="evidence" value="ECO:0007669"/>
    <property type="project" value="UniProtKB-KW"/>
</dbReference>
<keyword evidence="7" id="KW-0067">ATP-binding</keyword>
<evidence type="ECO:0000256" key="1">
    <source>
        <dbReference type="ARBA" id="ARBA00000085"/>
    </source>
</evidence>
<dbReference type="EC" id="2.7.13.3" evidence="2"/>
<feature type="domain" description="Signal transduction histidine kinase HWE region" evidence="9">
    <location>
        <begin position="362"/>
        <end position="443"/>
    </location>
</feature>
<dbReference type="Gene3D" id="3.30.565.10">
    <property type="entry name" value="Histidine kinase-like ATPase, C-terminal domain"/>
    <property type="match status" value="1"/>
</dbReference>
<evidence type="ECO:0000259" key="9">
    <source>
        <dbReference type="SMART" id="SM00911"/>
    </source>
</evidence>
<feature type="transmembrane region" description="Helical" evidence="8">
    <location>
        <begin position="12"/>
        <end position="36"/>
    </location>
</feature>
<dbReference type="InterPro" id="IPR011102">
    <property type="entry name" value="Sig_transdc_His_kinase_HWE"/>
</dbReference>
<accession>A0A7Y0AWS2</accession>
<comment type="caution">
    <text evidence="10">The sequence shown here is derived from an EMBL/GenBank/DDBJ whole genome shotgun (WGS) entry which is preliminary data.</text>
</comment>
<evidence type="ECO:0000313" key="11">
    <source>
        <dbReference type="Proteomes" id="UP000541470"/>
    </source>
</evidence>
<organism evidence="10 11">
    <name type="scientific">Rhizobium terricola</name>
    <dbReference type="NCBI Taxonomy" id="2728849"/>
    <lineage>
        <taxon>Bacteria</taxon>
        <taxon>Pseudomonadati</taxon>
        <taxon>Pseudomonadota</taxon>
        <taxon>Alphaproteobacteria</taxon>
        <taxon>Hyphomicrobiales</taxon>
        <taxon>Rhizobiaceae</taxon>
        <taxon>Rhizobium/Agrobacterium group</taxon>
        <taxon>Rhizobium</taxon>
    </lineage>
</organism>
<keyword evidence="5" id="KW-0547">Nucleotide-binding</keyword>
<keyword evidence="8" id="KW-0472">Membrane</keyword>
<dbReference type="Gene3D" id="3.30.450.20">
    <property type="entry name" value="PAS domain"/>
    <property type="match status" value="1"/>
</dbReference>
<keyword evidence="11" id="KW-1185">Reference proteome</keyword>
<name>A0A7Y0AWS2_9HYPH</name>
<comment type="catalytic activity">
    <reaction evidence="1">
        <text>ATP + protein L-histidine = ADP + protein N-phospho-L-histidine.</text>
        <dbReference type="EC" id="2.7.13.3"/>
    </reaction>
</comment>
<evidence type="ECO:0000256" key="4">
    <source>
        <dbReference type="ARBA" id="ARBA00022679"/>
    </source>
</evidence>
<dbReference type="Proteomes" id="UP000541470">
    <property type="component" value="Unassembled WGS sequence"/>
</dbReference>
<protein>
    <recommendedName>
        <fullName evidence="2">histidine kinase</fullName>
        <ecNumber evidence="2">2.7.13.3</ecNumber>
    </recommendedName>
</protein>
<dbReference type="RefSeq" id="WP_169590854.1">
    <property type="nucleotide sequence ID" value="NZ_JABBGK010000002.1"/>
</dbReference>
<keyword evidence="4" id="KW-0808">Transferase</keyword>
<dbReference type="Pfam" id="PF07536">
    <property type="entry name" value="HWE_HK"/>
    <property type="match status" value="1"/>
</dbReference>
<gene>
    <name evidence="10" type="ORF">HHL25_12350</name>
</gene>
<dbReference type="AlphaFoldDB" id="A0A7Y0AWS2"/>
<keyword evidence="8" id="KW-1133">Transmembrane helix</keyword>
<dbReference type="CDD" id="cd18774">
    <property type="entry name" value="PDC2_HK_sensor"/>
    <property type="match status" value="1"/>
</dbReference>
<evidence type="ECO:0000256" key="5">
    <source>
        <dbReference type="ARBA" id="ARBA00022741"/>
    </source>
</evidence>
<dbReference type="InterPro" id="IPR036890">
    <property type="entry name" value="HATPase_C_sf"/>
</dbReference>
<sequence length="562" mass="60284">MDRLSRLFPTASLGVYLVAMAILAMLPLLIFVVFLLTELERSEYDALRREAAQDAQTISRNVERELEDMSTTLRLLGGAAELAAGDLAAFHDRTASSLGAGSIYVLLVDRDGMQRLNTRVPFGTPLRRMSDIATLEKVLGTGETQASGVFFGATSQQWVFNVIMPLPPEVSSSGAALVLTQNAGDLAGMTATDILPPGWSAAILDADGKVIVSSGPENMASGSPYPDDLRRLIVGSNSSAVVDHAGQEIMIGYARVSDWPWRVAVWGPVASAQATLASTWQSFLYGSFVLLALSLGIVLAAAHQLRRSIRQIANMAERIGRGEIVSPELTKVIEANQVAVALSNASFDRAEAEERVHFILQELVHRTKNILSLVQAMIRQLARGTDSVDELQKAVGGRLAGLAQSIEALAKQQWGGIPLSSMIEMQLSTVTGSTGRVDLRGKDFLANANAVQNLGLVFYELATNSVKYGALSAPEGRILIEWQVLQADDPEGTAALRLSWSESGGPPVVEPRRRGFGSTVIERHAAAAFGGKVAVDFDSHGLRWVLTAPLAAFENPHVHGEQ</sequence>
<dbReference type="GO" id="GO:0004673">
    <property type="term" value="F:protein histidine kinase activity"/>
    <property type="evidence" value="ECO:0007669"/>
    <property type="project" value="UniProtKB-EC"/>
</dbReference>
<evidence type="ECO:0000313" key="10">
    <source>
        <dbReference type="EMBL" id="NML74919.1"/>
    </source>
</evidence>
<dbReference type="EMBL" id="JABBGK010000002">
    <property type="protein sequence ID" value="NML74919.1"/>
    <property type="molecule type" value="Genomic_DNA"/>
</dbReference>
<dbReference type="PANTHER" id="PTHR41523:SF7">
    <property type="entry name" value="HISTIDINE KINASE"/>
    <property type="match status" value="1"/>
</dbReference>